<evidence type="ECO:0000313" key="2">
    <source>
        <dbReference type="Proteomes" id="UP000182360"/>
    </source>
</evidence>
<proteinExistence type="predicted"/>
<dbReference type="PANTHER" id="PTHR36508">
    <property type="entry name" value="PROTEIN SLYX"/>
    <property type="match status" value="1"/>
</dbReference>
<name>A0A1H9APJ0_9SPIR</name>
<dbReference type="RefSeq" id="WP_074640416.1">
    <property type="nucleotide sequence ID" value="NZ_FOFU01000001.1"/>
</dbReference>
<dbReference type="Pfam" id="PF04102">
    <property type="entry name" value="SlyX"/>
    <property type="match status" value="1"/>
</dbReference>
<organism evidence="1 2">
    <name type="scientific">Treponema bryantii</name>
    <dbReference type="NCBI Taxonomy" id="163"/>
    <lineage>
        <taxon>Bacteria</taxon>
        <taxon>Pseudomonadati</taxon>
        <taxon>Spirochaetota</taxon>
        <taxon>Spirochaetia</taxon>
        <taxon>Spirochaetales</taxon>
        <taxon>Treponemataceae</taxon>
        <taxon>Treponema</taxon>
    </lineage>
</organism>
<sequence length="70" mass="8242">MEKETDERLTAIEMKLAYMEDFVNQIQNVAVEQAKTIDKLQKETKLMADRIREMSNSMEGDIPNRKPPHY</sequence>
<dbReference type="Proteomes" id="UP000182360">
    <property type="component" value="Unassembled WGS sequence"/>
</dbReference>
<dbReference type="PANTHER" id="PTHR36508:SF1">
    <property type="entry name" value="PROTEIN SLYX"/>
    <property type="match status" value="1"/>
</dbReference>
<evidence type="ECO:0000313" key="1">
    <source>
        <dbReference type="EMBL" id="SEP78630.1"/>
    </source>
</evidence>
<protein>
    <submittedName>
        <fullName evidence="1">SlyX protein</fullName>
    </submittedName>
</protein>
<dbReference type="InterPro" id="IPR007236">
    <property type="entry name" value="SlyX"/>
</dbReference>
<dbReference type="STRING" id="163.SAMN04487775_102363"/>
<dbReference type="OrthoDB" id="361698at2"/>
<reference evidence="1 2" key="1">
    <citation type="submission" date="2016-10" db="EMBL/GenBank/DDBJ databases">
        <authorList>
            <person name="de Groot N.N."/>
        </authorList>
    </citation>
    <scope>NUCLEOTIDE SEQUENCE [LARGE SCALE GENOMIC DNA]</scope>
    <source>
        <strain evidence="1 2">B25</strain>
    </source>
</reference>
<gene>
    <name evidence="1" type="ORF">SAMN04487977_101417</name>
</gene>
<keyword evidence="2" id="KW-1185">Reference proteome</keyword>
<dbReference type="EMBL" id="FOFU01000001">
    <property type="protein sequence ID" value="SEP78630.1"/>
    <property type="molecule type" value="Genomic_DNA"/>
</dbReference>
<dbReference type="AlphaFoldDB" id="A0A1H9APJ0"/>
<accession>A0A1H9APJ0</accession>